<feature type="domain" description="2Fe-2S ferredoxin-type" evidence="6">
    <location>
        <begin position="8"/>
        <end position="84"/>
    </location>
</feature>
<dbReference type="InterPro" id="IPR006058">
    <property type="entry name" value="2Fe2S_fd_BS"/>
</dbReference>
<evidence type="ECO:0000256" key="2">
    <source>
        <dbReference type="ARBA" id="ARBA00022723"/>
    </source>
</evidence>
<dbReference type="RefSeq" id="WP_338536366.1">
    <property type="nucleotide sequence ID" value="NZ_AP028654.1"/>
</dbReference>
<dbReference type="InterPro" id="IPR001041">
    <property type="entry name" value="2Fe-2S_ferredoxin-type"/>
</dbReference>
<evidence type="ECO:0000256" key="5">
    <source>
        <dbReference type="ARBA" id="ARBA00023014"/>
    </source>
</evidence>
<evidence type="ECO:0000259" key="6">
    <source>
        <dbReference type="PROSITE" id="PS51085"/>
    </source>
</evidence>
<evidence type="ECO:0000313" key="7">
    <source>
        <dbReference type="EMBL" id="BEP28015.1"/>
    </source>
</evidence>
<dbReference type="Gene3D" id="1.10.150.120">
    <property type="entry name" value="[2Fe-2S]-binding domain"/>
    <property type="match status" value="1"/>
</dbReference>
<accession>A0AAU9ENI4</accession>
<dbReference type="GO" id="GO:0016491">
    <property type="term" value="F:oxidoreductase activity"/>
    <property type="evidence" value="ECO:0007669"/>
    <property type="project" value="UniProtKB-KW"/>
</dbReference>
<protein>
    <submittedName>
        <fullName evidence="7">(2Fe-2S)-binding protein</fullName>
    </submittedName>
</protein>
<dbReference type="InterPro" id="IPR036884">
    <property type="entry name" value="2Fe-2S-bd_dom_sf"/>
</dbReference>
<gene>
    <name evidence="7" type="ORF">HLPR_03460</name>
</gene>
<dbReference type="InterPro" id="IPR002888">
    <property type="entry name" value="2Fe-2S-bd"/>
</dbReference>
<sequence>MIKYTGYNEVSLNINGMCHVVLIKPNETLLNVLREKIGYTGAKGGCENGDCGACTILLDKLPMKSCMLLAIECIGKEITTIEGLESTEIQKAFVDFNGFQCGYCTSGFLLNAFAMLDTNPETSDSDMHIWLNSNLCRCTGYEGIEMAVKSAQKKILGKK</sequence>
<dbReference type="PANTHER" id="PTHR44379">
    <property type="entry name" value="OXIDOREDUCTASE WITH IRON-SULFUR SUBUNIT"/>
    <property type="match status" value="1"/>
</dbReference>
<keyword evidence="1" id="KW-0001">2Fe-2S</keyword>
<dbReference type="EMBL" id="AP028654">
    <property type="protein sequence ID" value="BEP28015.1"/>
    <property type="molecule type" value="Genomic_DNA"/>
</dbReference>
<evidence type="ECO:0000256" key="1">
    <source>
        <dbReference type="ARBA" id="ARBA00022714"/>
    </source>
</evidence>
<dbReference type="PANTHER" id="PTHR44379:SF7">
    <property type="entry name" value="XANTHINE DEHYDROGENASE SUBUNIT E-RELATED"/>
    <property type="match status" value="1"/>
</dbReference>
<dbReference type="SUPFAM" id="SSF54292">
    <property type="entry name" value="2Fe-2S ferredoxin-like"/>
    <property type="match status" value="1"/>
</dbReference>
<dbReference type="SUPFAM" id="SSF47741">
    <property type="entry name" value="CO dehydrogenase ISP C-domain like"/>
    <property type="match status" value="1"/>
</dbReference>
<dbReference type="Pfam" id="PF01799">
    <property type="entry name" value="Fer2_2"/>
    <property type="match status" value="1"/>
</dbReference>
<keyword evidence="5" id="KW-0411">Iron-sulfur</keyword>
<organism evidence="7 8">
    <name type="scientific">Helicovermis profundi</name>
    <dbReference type="NCBI Taxonomy" id="3065157"/>
    <lineage>
        <taxon>Bacteria</taxon>
        <taxon>Bacillati</taxon>
        <taxon>Bacillota</taxon>
        <taxon>Clostridia</taxon>
        <taxon>Helicovermis</taxon>
    </lineage>
</organism>
<dbReference type="KEGG" id="hprf:HLPR_03460"/>
<dbReference type="InterPro" id="IPR051452">
    <property type="entry name" value="Diverse_Oxidoreductases"/>
</dbReference>
<keyword evidence="4" id="KW-0408">Iron</keyword>
<dbReference type="GO" id="GO:0046872">
    <property type="term" value="F:metal ion binding"/>
    <property type="evidence" value="ECO:0007669"/>
    <property type="project" value="UniProtKB-KW"/>
</dbReference>
<evidence type="ECO:0000313" key="8">
    <source>
        <dbReference type="Proteomes" id="UP001321786"/>
    </source>
</evidence>
<dbReference type="AlphaFoldDB" id="A0AAU9ENI4"/>
<keyword evidence="8" id="KW-1185">Reference proteome</keyword>
<dbReference type="Gene3D" id="3.10.20.30">
    <property type="match status" value="1"/>
</dbReference>
<dbReference type="InterPro" id="IPR036010">
    <property type="entry name" value="2Fe-2S_ferredoxin-like_sf"/>
</dbReference>
<dbReference type="PROSITE" id="PS00197">
    <property type="entry name" value="2FE2S_FER_1"/>
    <property type="match status" value="1"/>
</dbReference>
<evidence type="ECO:0000256" key="4">
    <source>
        <dbReference type="ARBA" id="ARBA00023004"/>
    </source>
</evidence>
<dbReference type="GO" id="GO:0051537">
    <property type="term" value="F:2 iron, 2 sulfur cluster binding"/>
    <property type="evidence" value="ECO:0007669"/>
    <property type="project" value="UniProtKB-KW"/>
</dbReference>
<keyword evidence="2" id="KW-0479">Metal-binding</keyword>
<reference evidence="7 8" key="1">
    <citation type="submission" date="2023-08" db="EMBL/GenBank/DDBJ databases">
        <title>Helicovermis profunda gen. nov., sp. nov., a novel mesophilic, fermentative bacterium within the Bacillota from a deep-sea hydrothermal vent chimney.</title>
        <authorList>
            <person name="Miyazaki U."/>
            <person name="Mizutani D."/>
            <person name="Hashimoto Y."/>
            <person name="Tame A."/>
            <person name="Sawayama S."/>
            <person name="Miyazaki J."/>
            <person name="Takai K."/>
            <person name="Nakagawa S."/>
        </authorList>
    </citation>
    <scope>NUCLEOTIDE SEQUENCE [LARGE SCALE GENOMIC DNA]</scope>
    <source>
        <strain evidence="7 8">S502</strain>
    </source>
</reference>
<dbReference type="InterPro" id="IPR012675">
    <property type="entry name" value="Beta-grasp_dom_sf"/>
</dbReference>
<dbReference type="PROSITE" id="PS51085">
    <property type="entry name" value="2FE2S_FER_2"/>
    <property type="match status" value="1"/>
</dbReference>
<name>A0AAU9ENI4_9FIRM</name>
<dbReference type="CDD" id="cd00207">
    <property type="entry name" value="fer2"/>
    <property type="match status" value="1"/>
</dbReference>
<keyword evidence="3" id="KW-0560">Oxidoreductase</keyword>
<dbReference type="Pfam" id="PF00111">
    <property type="entry name" value="Fer2"/>
    <property type="match status" value="1"/>
</dbReference>
<evidence type="ECO:0000256" key="3">
    <source>
        <dbReference type="ARBA" id="ARBA00023002"/>
    </source>
</evidence>
<dbReference type="Proteomes" id="UP001321786">
    <property type="component" value="Chromosome"/>
</dbReference>
<proteinExistence type="predicted"/>